<evidence type="ECO:0000313" key="2">
    <source>
        <dbReference type="EMBL" id="SOD68616.1"/>
    </source>
</evidence>
<dbReference type="Proteomes" id="UP000219669">
    <property type="component" value="Unassembled WGS sequence"/>
</dbReference>
<keyword evidence="1" id="KW-0472">Membrane</keyword>
<name>A0A286ECK7_9NEIS</name>
<dbReference type="EMBL" id="OCNF01000009">
    <property type="protein sequence ID" value="SOD68616.1"/>
    <property type="molecule type" value="Genomic_DNA"/>
</dbReference>
<accession>A0A286ECK7</accession>
<sequence>MMIVWALVLGGSSFLAWLCLNSWQWLLAWIWLPVVMALLAWYFEPSGVWIAIYFLSVCSMMLPLSGIFALIMGMWLPNRADERVMGAWEKWDIKDMWRNPTPMRDKR</sequence>
<gene>
    <name evidence="2" type="ORF">SAMN02746062_01339</name>
</gene>
<dbReference type="AlphaFoldDB" id="A0A286ECK7"/>
<keyword evidence="1" id="KW-0812">Transmembrane</keyword>
<organism evidence="2 3">
    <name type="scientific">Alysiella filiformis DSM 16848</name>
    <dbReference type="NCBI Taxonomy" id="1120981"/>
    <lineage>
        <taxon>Bacteria</taxon>
        <taxon>Pseudomonadati</taxon>
        <taxon>Pseudomonadota</taxon>
        <taxon>Betaproteobacteria</taxon>
        <taxon>Neisseriales</taxon>
        <taxon>Neisseriaceae</taxon>
        <taxon>Alysiella</taxon>
    </lineage>
</organism>
<proteinExistence type="predicted"/>
<evidence type="ECO:0000313" key="3">
    <source>
        <dbReference type="Proteomes" id="UP000219669"/>
    </source>
</evidence>
<evidence type="ECO:0000256" key="1">
    <source>
        <dbReference type="SAM" id="Phobius"/>
    </source>
</evidence>
<feature type="transmembrane region" description="Helical" evidence="1">
    <location>
        <begin position="50"/>
        <end position="76"/>
    </location>
</feature>
<keyword evidence="1" id="KW-1133">Transmembrane helix</keyword>
<protein>
    <submittedName>
        <fullName evidence="2">Uncharacterized protein</fullName>
    </submittedName>
</protein>
<reference evidence="2 3" key="1">
    <citation type="submission" date="2017-09" db="EMBL/GenBank/DDBJ databases">
        <authorList>
            <person name="Ehlers B."/>
            <person name="Leendertz F.H."/>
        </authorList>
    </citation>
    <scope>NUCLEOTIDE SEQUENCE [LARGE SCALE GENOMIC DNA]</scope>
    <source>
        <strain evidence="2 3">DSM 16848</strain>
    </source>
</reference>
<keyword evidence="3" id="KW-1185">Reference proteome</keyword>